<gene>
    <name evidence="4" type="ORF">SAMN04488113_1931</name>
</gene>
<dbReference type="Proteomes" id="UP000198564">
    <property type="component" value="Unassembled WGS sequence"/>
</dbReference>
<evidence type="ECO:0000259" key="3">
    <source>
        <dbReference type="PROSITE" id="PS50943"/>
    </source>
</evidence>
<keyword evidence="1" id="KW-0238">DNA-binding</keyword>
<dbReference type="GO" id="GO:0003677">
    <property type="term" value="F:DNA binding"/>
    <property type="evidence" value="ECO:0007669"/>
    <property type="project" value="UniProtKB-KW"/>
</dbReference>
<dbReference type="SUPFAM" id="SSF47413">
    <property type="entry name" value="lambda repressor-like DNA-binding domains"/>
    <property type="match status" value="1"/>
</dbReference>
<evidence type="ECO:0000313" key="5">
    <source>
        <dbReference type="Proteomes" id="UP000198564"/>
    </source>
</evidence>
<evidence type="ECO:0000313" key="4">
    <source>
        <dbReference type="EMBL" id="SEJ10492.1"/>
    </source>
</evidence>
<dbReference type="Pfam" id="PF01381">
    <property type="entry name" value="HTH_3"/>
    <property type="match status" value="1"/>
</dbReference>
<reference evidence="5" key="1">
    <citation type="submission" date="2016-10" db="EMBL/GenBank/DDBJ databases">
        <authorList>
            <person name="Varghese N."/>
            <person name="Submissions S."/>
        </authorList>
    </citation>
    <scope>NUCLEOTIDE SEQUENCE [LARGE SCALE GENOMIC DNA]</scope>
    <source>
        <strain evidence="5">DSM 25751</strain>
    </source>
</reference>
<evidence type="ECO:0000256" key="2">
    <source>
        <dbReference type="SAM" id="Phobius"/>
    </source>
</evidence>
<name>A0A1H6WD87_9LACT</name>
<protein>
    <submittedName>
        <fullName evidence="4">Transcriptional regulator, contains XRE-family HTH domain</fullName>
    </submittedName>
</protein>
<evidence type="ECO:0000256" key="1">
    <source>
        <dbReference type="ARBA" id="ARBA00023125"/>
    </source>
</evidence>
<dbReference type="OrthoDB" id="4427456at2"/>
<dbReference type="STRING" id="1130080.SAMN04488113_1931"/>
<dbReference type="RefSeq" id="WP_091636862.1">
    <property type="nucleotide sequence ID" value="NZ_FNYW01000093.1"/>
</dbReference>
<organism evidence="4 5">
    <name type="scientific">Alkalibacterium gilvum</name>
    <dbReference type="NCBI Taxonomy" id="1130080"/>
    <lineage>
        <taxon>Bacteria</taxon>
        <taxon>Bacillati</taxon>
        <taxon>Bacillota</taxon>
        <taxon>Bacilli</taxon>
        <taxon>Lactobacillales</taxon>
        <taxon>Carnobacteriaceae</taxon>
        <taxon>Alkalibacterium</taxon>
    </lineage>
</organism>
<keyword evidence="2" id="KW-0472">Membrane</keyword>
<dbReference type="PANTHER" id="PTHR46558:SF4">
    <property type="entry name" value="DNA-BIDING PHAGE PROTEIN"/>
    <property type="match status" value="1"/>
</dbReference>
<dbReference type="InterPro" id="IPR001387">
    <property type="entry name" value="Cro/C1-type_HTH"/>
</dbReference>
<dbReference type="EMBL" id="FNYW01000093">
    <property type="protein sequence ID" value="SEJ10492.1"/>
    <property type="molecule type" value="Genomic_DNA"/>
</dbReference>
<proteinExistence type="predicted"/>
<keyword evidence="2" id="KW-1133">Transmembrane helix</keyword>
<accession>A0A1H6WD87</accession>
<dbReference type="CDD" id="cd00093">
    <property type="entry name" value="HTH_XRE"/>
    <property type="match status" value="1"/>
</dbReference>
<dbReference type="SMART" id="SM00530">
    <property type="entry name" value="HTH_XRE"/>
    <property type="match status" value="1"/>
</dbReference>
<feature type="transmembrane region" description="Helical" evidence="2">
    <location>
        <begin position="87"/>
        <end position="108"/>
    </location>
</feature>
<dbReference type="PROSITE" id="PS50943">
    <property type="entry name" value="HTH_CROC1"/>
    <property type="match status" value="1"/>
</dbReference>
<dbReference type="InterPro" id="IPR010982">
    <property type="entry name" value="Lambda_DNA-bd_dom_sf"/>
</dbReference>
<dbReference type="PANTHER" id="PTHR46558">
    <property type="entry name" value="TRACRIPTIONAL REGULATORY PROTEIN-RELATED-RELATED"/>
    <property type="match status" value="1"/>
</dbReference>
<feature type="domain" description="HTH cro/C1-type" evidence="3">
    <location>
        <begin position="6"/>
        <end position="60"/>
    </location>
</feature>
<keyword evidence="5" id="KW-1185">Reference proteome</keyword>
<dbReference type="AlphaFoldDB" id="A0A1H6WD87"/>
<keyword evidence="2" id="KW-0812">Transmembrane</keyword>
<sequence>MLSEILKQKRKELGLTQQYVADHLNVTRQTVSNWEIEKSYPDIPTLIRVSEFYQLSLDYMLKGDVNLMEKIEKDTNELKKYQKTKEILKMICYGLLIVAFFYLAGYAIGKGWAHYTL</sequence>
<dbReference type="Gene3D" id="1.10.260.40">
    <property type="entry name" value="lambda repressor-like DNA-binding domains"/>
    <property type="match status" value="1"/>
</dbReference>